<organism evidence="1">
    <name type="scientific">Anguilla anguilla</name>
    <name type="common">European freshwater eel</name>
    <name type="synonym">Muraena anguilla</name>
    <dbReference type="NCBI Taxonomy" id="7936"/>
    <lineage>
        <taxon>Eukaryota</taxon>
        <taxon>Metazoa</taxon>
        <taxon>Chordata</taxon>
        <taxon>Craniata</taxon>
        <taxon>Vertebrata</taxon>
        <taxon>Euteleostomi</taxon>
        <taxon>Actinopterygii</taxon>
        <taxon>Neopterygii</taxon>
        <taxon>Teleostei</taxon>
        <taxon>Anguilliformes</taxon>
        <taxon>Anguillidae</taxon>
        <taxon>Anguilla</taxon>
    </lineage>
</organism>
<reference evidence="1" key="2">
    <citation type="journal article" date="2015" name="Fish Shellfish Immunol.">
        <title>Early steps in the European eel (Anguilla anguilla)-Vibrio vulnificus interaction in the gills: Role of the RtxA13 toxin.</title>
        <authorList>
            <person name="Callol A."/>
            <person name="Pajuelo D."/>
            <person name="Ebbesson L."/>
            <person name="Teles M."/>
            <person name="MacKenzie S."/>
            <person name="Amaro C."/>
        </authorList>
    </citation>
    <scope>NUCLEOTIDE SEQUENCE</scope>
</reference>
<sequence>MFTVLTGGRGCLIGNSLPFLVVKVNVHFNQAQYLHFQRILLKKLLLNTQVPNMQYLTYFVFICF</sequence>
<accession>A0A0E9WTC0</accession>
<dbReference type="EMBL" id="GBXM01014945">
    <property type="protein sequence ID" value="JAH93632.1"/>
    <property type="molecule type" value="Transcribed_RNA"/>
</dbReference>
<evidence type="ECO:0000313" key="1">
    <source>
        <dbReference type="EMBL" id="JAH93632.1"/>
    </source>
</evidence>
<reference evidence="1" key="1">
    <citation type="submission" date="2014-11" db="EMBL/GenBank/DDBJ databases">
        <authorList>
            <person name="Amaro Gonzalez C."/>
        </authorList>
    </citation>
    <scope>NUCLEOTIDE SEQUENCE</scope>
</reference>
<proteinExistence type="predicted"/>
<name>A0A0E9WTC0_ANGAN</name>
<protein>
    <submittedName>
        <fullName evidence="1">Uncharacterized protein</fullName>
    </submittedName>
</protein>
<dbReference type="AlphaFoldDB" id="A0A0E9WTC0"/>